<dbReference type="EMBL" id="JACVVK020000110">
    <property type="protein sequence ID" value="KAK7491822.1"/>
    <property type="molecule type" value="Genomic_DNA"/>
</dbReference>
<dbReference type="AlphaFoldDB" id="A0ABD0KX65"/>
<evidence type="ECO:0000313" key="1">
    <source>
        <dbReference type="EMBL" id="KAK7491822.1"/>
    </source>
</evidence>
<keyword evidence="2" id="KW-1185">Reference proteome</keyword>
<organism evidence="1 2">
    <name type="scientific">Batillaria attramentaria</name>
    <dbReference type="NCBI Taxonomy" id="370345"/>
    <lineage>
        <taxon>Eukaryota</taxon>
        <taxon>Metazoa</taxon>
        <taxon>Spiralia</taxon>
        <taxon>Lophotrochozoa</taxon>
        <taxon>Mollusca</taxon>
        <taxon>Gastropoda</taxon>
        <taxon>Caenogastropoda</taxon>
        <taxon>Sorbeoconcha</taxon>
        <taxon>Cerithioidea</taxon>
        <taxon>Batillariidae</taxon>
        <taxon>Batillaria</taxon>
    </lineage>
</organism>
<accession>A0ABD0KX65</accession>
<reference evidence="1 2" key="1">
    <citation type="journal article" date="2023" name="Sci. Data">
        <title>Genome assembly of the Korean intertidal mud-creeper Batillaria attramentaria.</title>
        <authorList>
            <person name="Patra A.K."/>
            <person name="Ho P.T."/>
            <person name="Jun S."/>
            <person name="Lee S.J."/>
            <person name="Kim Y."/>
            <person name="Won Y.J."/>
        </authorList>
    </citation>
    <scope>NUCLEOTIDE SEQUENCE [LARGE SCALE GENOMIC DNA]</scope>
    <source>
        <strain evidence="1">Wonlab-2016</strain>
    </source>
</reference>
<proteinExistence type="predicted"/>
<gene>
    <name evidence="1" type="ORF">BaRGS_00016957</name>
</gene>
<feature type="non-terminal residue" evidence="1">
    <location>
        <position position="70"/>
    </location>
</feature>
<dbReference type="Proteomes" id="UP001519460">
    <property type="component" value="Unassembled WGS sequence"/>
</dbReference>
<evidence type="ECO:0000313" key="2">
    <source>
        <dbReference type="Proteomes" id="UP001519460"/>
    </source>
</evidence>
<sequence>MDAIQSLAAGRYLTDKGLYPKDIHYDMTETYGKDGPSYALLKKWSEEFRRGKDSIDDDPRAVQLAPHTQA</sequence>
<comment type="caution">
    <text evidence="1">The sequence shown here is derived from an EMBL/GenBank/DDBJ whole genome shotgun (WGS) entry which is preliminary data.</text>
</comment>
<protein>
    <submittedName>
        <fullName evidence="1">Uncharacterized protein</fullName>
    </submittedName>
</protein>
<name>A0ABD0KX65_9CAEN</name>